<evidence type="ECO:0000313" key="15">
    <source>
        <dbReference type="EMBL" id="CUV45278.1"/>
    </source>
</evidence>
<evidence type="ECO:0000256" key="1">
    <source>
        <dbReference type="ARBA" id="ARBA00004937"/>
    </source>
</evidence>
<dbReference type="InterPro" id="IPR019796">
    <property type="entry name" value="G6P_DH_AS"/>
</dbReference>
<evidence type="ECO:0000313" key="14">
    <source>
        <dbReference type="EMBL" id="CUV41258.1"/>
    </source>
</evidence>
<evidence type="ECO:0000313" key="11">
    <source>
        <dbReference type="EMBL" id="CUV18268.1"/>
    </source>
</evidence>
<reference evidence="19" key="3">
    <citation type="submission" date="2018-01" db="EMBL/GenBank/DDBJ databases">
        <title>Raltonia solanacearum P824 infects blueberry.</title>
        <authorList>
            <person name="Bocsanczy A.M."/>
            <person name="Norman D.J."/>
        </authorList>
    </citation>
    <scope>NUCLEOTIDE SEQUENCE [LARGE SCALE GENOMIC DNA]</scope>
    <source>
        <strain evidence="19">P824</strain>
    </source>
</reference>
<dbReference type="SUPFAM" id="SSF55347">
    <property type="entry name" value="Glyceraldehyde-3-phosphate dehydrogenase-like, C-terminal domain"/>
    <property type="match status" value="1"/>
</dbReference>
<evidence type="ECO:0000256" key="2">
    <source>
        <dbReference type="ARBA" id="ARBA00009975"/>
    </source>
</evidence>
<dbReference type="GO" id="GO:0006006">
    <property type="term" value="P:glucose metabolic process"/>
    <property type="evidence" value="ECO:0007669"/>
    <property type="project" value="UniProtKB-KW"/>
</dbReference>
<feature type="binding site" evidence="7">
    <location>
        <position position="216"/>
    </location>
    <ligand>
        <name>substrate</name>
    </ligand>
</feature>
<dbReference type="InterPro" id="IPR001282">
    <property type="entry name" value="G6P_DH"/>
</dbReference>
<dbReference type="EMBL" id="LN899827">
    <property type="protein sequence ID" value="CUV45278.1"/>
    <property type="molecule type" value="Genomic_DNA"/>
</dbReference>
<dbReference type="GO" id="GO:0050661">
    <property type="term" value="F:NADP binding"/>
    <property type="evidence" value="ECO:0007669"/>
    <property type="project" value="UniProtKB-UniRule"/>
</dbReference>
<dbReference type="PANTHER" id="PTHR23429:SF0">
    <property type="entry name" value="GLUCOSE-6-PHOSPHATE 1-DEHYDROGENASE"/>
    <property type="match status" value="1"/>
</dbReference>
<feature type="binding site" evidence="7">
    <location>
        <position position="182"/>
    </location>
    <ligand>
        <name>substrate</name>
    </ligand>
</feature>
<dbReference type="EMBL" id="LN899826">
    <property type="protein sequence ID" value="CUV41258.1"/>
    <property type="molecule type" value="Genomic_DNA"/>
</dbReference>
<evidence type="ECO:0000256" key="3">
    <source>
        <dbReference type="ARBA" id="ARBA00022526"/>
    </source>
</evidence>
<name>A0A0K1ZTV0_RALSL</name>
<dbReference type="Gene3D" id="3.40.50.720">
    <property type="entry name" value="NAD(P)-binding Rossmann-like Domain"/>
    <property type="match status" value="1"/>
</dbReference>
<comment type="catalytic activity">
    <reaction evidence="7">
        <text>D-glucose 6-phosphate + NADP(+) = 6-phospho-D-glucono-1,5-lactone + NADPH + H(+)</text>
        <dbReference type="Rhea" id="RHEA:15841"/>
        <dbReference type="ChEBI" id="CHEBI:15378"/>
        <dbReference type="ChEBI" id="CHEBI:57783"/>
        <dbReference type="ChEBI" id="CHEBI:57955"/>
        <dbReference type="ChEBI" id="CHEBI:58349"/>
        <dbReference type="ChEBI" id="CHEBI:61548"/>
        <dbReference type="EC" id="1.1.1.49"/>
    </reaction>
</comment>
<dbReference type="NCBIfam" id="TIGR00871">
    <property type="entry name" value="zwf"/>
    <property type="match status" value="1"/>
</dbReference>
<reference evidence="10" key="2">
    <citation type="submission" date="2018-01" db="EMBL/GenBank/DDBJ databases">
        <title>Ralstonia pseudosolanacearum P824 infects blueberry.</title>
        <authorList>
            <person name="Bocsanczy A.M."/>
            <person name="Norman D.J."/>
        </authorList>
    </citation>
    <scope>NUCLEOTIDE SEQUENCE</scope>
    <source>
        <strain evidence="10">P824</strain>
    </source>
</reference>
<evidence type="ECO:0000313" key="17">
    <source>
        <dbReference type="EMBL" id="CUV60242.1"/>
    </source>
</evidence>
<feature type="binding site" evidence="7">
    <location>
        <position position="235"/>
    </location>
    <ligand>
        <name>substrate</name>
    </ligand>
</feature>
<dbReference type="GO" id="GO:0009051">
    <property type="term" value="P:pentose-phosphate shunt, oxidative branch"/>
    <property type="evidence" value="ECO:0007669"/>
    <property type="project" value="TreeGrafter"/>
</dbReference>
<feature type="active site" description="Proton acceptor" evidence="7">
    <location>
        <position position="240"/>
    </location>
</feature>
<comment type="pathway">
    <text evidence="1 7">Carbohydrate degradation; pentose phosphate pathway; D-ribulose 5-phosphate from D-glucose 6-phosphate (oxidative stage): step 1/3.</text>
</comment>
<dbReference type="Pfam" id="PF02781">
    <property type="entry name" value="G6PD_C"/>
    <property type="match status" value="1"/>
</dbReference>
<feature type="domain" description="Glucose-6-phosphate dehydrogenase NAD-binding" evidence="8">
    <location>
        <begin position="9"/>
        <end position="187"/>
    </location>
</feature>
<dbReference type="EMBL" id="LN899821">
    <property type="protein sequence ID" value="CUV18268.1"/>
    <property type="molecule type" value="Genomic_DNA"/>
</dbReference>
<dbReference type="PIRSF" id="PIRSF000110">
    <property type="entry name" value="G6PD"/>
    <property type="match status" value="1"/>
</dbReference>
<feature type="binding site" evidence="7">
    <location>
        <position position="178"/>
    </location>
    <ligand>
        <name>substrate</name>
    </ligand>
</feature>
<dbReference type="EMBL" id="LN899825">
    <property type="protein sequence ID" value="CUV33167.1"/>
    <property type="molecule type" value="Genomic_DNA"/>
</dbReference>
<dbReference type="PANTHER" id="PTHR23429">
    <property type="entry name" value="GLUCOSE-6-PHOSPHATE 1-DEHYDROGENASE G6PD"/>
    <property type="match status" value="1"/>
</dbReference>
<protein>
    <recommendedName>
        <fullName evidence="7">Glucose-6-phosphate 1-dehydrogenase</fullName>
        <shortName evidence="7">G6PD</shortName>
        <ecNumber evidence="7">1.1.1.49</ecNumber>
    </recommendedName>
</protein>
<dbReference type="PROSITE" id="PS00069">
    <property type="entry name" value="G6P_DEHYDROGENASE"/>
    <property type="match status" value="1"/>
</dbReference>
<comment type="caution">
    <text evidence="7">Lacks conserved residue(s) required for the propagation of feature annotation.</text>
</comment>
<evidence type="ECO:0000259" key="8">
    <source>
        <dbReference type="Pfam" id="PF00479"/>
    </source>
</evidence>
<feature type="binding site" evidence="7">
    <location>
        <position position="148"/>
    </location>
    <ligand>
        <name>NADP(+)</name>
        <dbReference type="ChEBI" id="CHEBI:58349"/>
    </ligand>
</feature>
<evidence type="ECO:0000259" key="9">
    <source>
        <dbReference type="Pfam" id="PF02781"/>
    </source>
</evidence>
<evidence type="ECO:0000313" key="12">
    <source>
        <dbReference type="EMBL" id="CUV22633.1"/>
    </source>
</evidence>
<dbReference type="EMBL" id="LN899823">
    <property type="protein sequence ID" value="CUV22633.1"/>
    <property type="molecule type" value="Genomic_DNA"/>
</dbReference>
<dbReference type="Pfam" id="PF00479">
    <property type="entry name" value="G6PD_N"/>
    <property type="match status" value="1"/>
</dbReference>
<feature type="domain" description="Glucose-6-phosphate dehydrogenase C-terminal" evidence="9">
    <location>
        <begin position="189"/>
        <end position="486"/>
    </location>
</feature>
<dbReference type="GO" id="GO:0005829">
    <property type="term" value="C:cytosol"/>
    <property type="evidence" value="ECO:0007669"/>
    <property type="project" value="TreeGrafter"/>
</dbReference>
<sequence length="489" mass="54437">MSVPAFDMVLFGGTGDLARRKLIPALFDAHQGGELHSRGRIFAIGTQPLETAGYLALLEREVRPTMRLYSGAPVSDDAWASFVARIVYQQVDARKPEQFDALAAALGENRAPVTVCYLATAPGIFVDICAQLARVGLNTPNVRLVLEKPLGTDLASNERINSAVAEFFAEDQIYRIDHYLGKESVQNLMAIRFGNALFEPLWRREWIKDVQITIAEQLGVEKRGDFYDGVGALRDMVQNHLLQLVCIVAMEPPASLSQDAIRDEKLKILKALKPIPLQEVPEKTVRGQYLEGAIAGQPVQGYLAEHGIPQDSRTETFVAIKAEIANWRWAGVPFYLRTGKRMPQRLAEIVVRFHDVPHALFPKPLVQFPENRLVIRLQPEESIRLQFLTKTPGAALGLQPSTLDLDFTNHGGVRHAGAYERLLMDAVNGQLGLFVRRDEQAEAWRWVEPIIEAWNQARTPPKGYTAGSWGPAASSALLSRDAAAWHEEM</sequence>
<dbReference type="HAMAP" id="MF_00966">
    <property type="entry name" value="G6PD"/>
    <property type="match status" value="1"/>
</dbReference>
<dbReference type="Proteomes" id="UP000262427">
    <property type="component" value="Chromosome MP"/>
</dbReference>
<evidence type="ECO:0000256" key="5">
    <source>
        <dbReference type="ARBA" id="ARBA00023002"/>
    </source>
</evidence>
<evidence type="ECO:0000313" key="20">
    <source>
        <dbReference type="Proteomes" id="UP001164049"/>
    </source>
</evidence>
<proteinExistence type="inferred from homology"/>
<geneLocation type="plasmid" evidence="18 20">
    <name>p1</name>
</geneLocation>
<dbReference type="UniPathway" id="UPA00115">
    <property type="reaction ID" value="UER00408"/>
</dbReference>
<evidence type="ECO:0000256" key="7">
    <source>
        <dbReference type="HAMAP-Rule" id="MF_00966"/>
    </source>
</evidence>
<evidence type="ECO:0000313" key="13">
    <source>
        <dbReference type="EMBL" id="CUV33167.1"/>
    </source>
</evidence>
<dbReference type="EMBL" id="LN899820">
    <property type="protein sequence ID" value="CUV58246.1"/>
    <property type="molecule type" value="Genomic_DNA"/>
</dbReference>
<accession>A0A0K1ZTV0</accession>
<evidence type="ECO:0000313" key="10">
    <source>
        <dbReference type="EMBL" id="AYA48263.1"/>
    </source>
</evidence>
<dbReference type="InterPro" id="IPR022675">
    <property type="entry name" value="G6P_DH_C"/>
</dbReference>
<evidence type="ECO:0000313" key="18">
    <source>
        <dbReference type="EMBL" id="UZF16823.1"/>
    </source>
</evidence>
<organism evidence="12">
    <name type="scientific">Ralstonia solanacearum</name>
    <name type="common">Pseudomonas solanacearum</name>
    <dbReference type="NCBI Taxonomy" id="305"/>
    <lineage>
        <taxon>Bacteria</taxon>
        <taxon>Pseudomonadati</taxon>
        <taxon>Pseudomonadota</taxon>
        <taxon>Betaproteobacteria</taxon>
        <taxon>Burkholderiales</taxon>
        <taxon>Burkholderiaceae</taxon>
        <taxon>Ralstonia</taxon>
        <taxon>Ralstonia solanacearum species complex</taxon>
    </lineage>
</organism>
<evidence type="ECO:0000313" key="19">
    <source>
        <dbReference type="Proteomes" id="UP000262427"/>
    </source>
</evidence>
<keyword evidence="5 7" id="KW-0560">Oxidoreductase</keyword>
<feature type="binding site" evidence="7">
    <location>
        <position position="340"/>
    </location>
    <ligand>
        <name>substrate</name>
    </ligand>
</feature>
<dbReference type="EMBL" id="LN899822">
    <property type="protein sequence ID" value="CUV60242.1"/>
    <property type="molecule type" value="Genomic_DNA"/>
</dbReference>
<comment type="similarity">
    <text evidence="2 7">Belongs to the glucose-6-phosphate dehydrogenase family.</text>
</comment>
<dbReference type="EMBL" id="CP025742">
    <property type="protein sequence ID" value="AYA48263.1"/>
    <property type="molecule type" value="Genomic_DNA"/>
</dbReference>
<dbReference type="SUPFAM" id="SSF51735">
    <property type="entry name" value="NAD(P)-binding Rossmann-fold domains"/>
    <property type="match status" value="1"/>
</dbReference>
<keyword evidence="18" id="KW-0614">Plasmid</keyword>
<gene>
    <name evidence="7 12" type="primary">zwf</name>
    <name evidence="18" type="ORF">LH706_22810</name>
    <name evidence="11" type="ORF">PSS4_v1_560004</name>
    <name evidence="17" type="ORF">RD1301_v1_810015</name>
    <name evidence="10" type="ORF">RSP824_17325</name>
    <name evidence="12" type="ORF">RUN1744_v1_230004</name>
    <name evidence="16" type="ORF">RUN215_v1_1810005</name>
    <name evidence="13" type="ORF">TD1301_v1_300029</name>
    <name evidence="14" type="ORF">TF3108_v1_750005</name>
    <name evidence="15" type="ORF">TO10_v1_290004</name>
</gene>
<dbReference type="PATRIC" id="fig|305.107.peg.3112"/>
<evidence type="ECO:0000256" key="4">
    <source>
        <dbReference type="ARBA" id="ARBA00022857"/>
    </source>
</evidence>
<dbReference type="InterPro" id="IPR036291">
    <property type="entry name" value="NAD(P)-bd_dom_sf"/>
</dbReference>
<comment type="function">
    <text evidence="7">Catalyzes the oxidation of glucose 6-phosphate to 6-phosphogluconolactone.</text>
</comment>
<dbReference type="AlphaFoldDB" id="A0A0K1ZTV0"/>
<evidence type="ECO:0000313" key="16">
    <source>
        <dbReference type="EMBL" id="CUV58246.1"/>
    </source>
</evidence>
<reference evidence="12" key="1">
    <citation type="submission" date="2015-10" db="EMBL/GenBank/DDBJ databases">
        <authorList>
            <person name="Gilbert D.G."/>
        </authorList>
    </citation>
    <scope>NUCLEOTIDE SEQUENCE</scope>
    <source>
        <strain evidence="12">Phyl III-seqv23</strain>
    </source>
</reference>
<keyword evidence="3 7" id="KW-0313">Glucose metabolism</keyword>
<evidence type="ECO:0000256" key="6">
    <source>
        <dbReference type="ARBA" id="ARBA00023277"/>
    </source>
</evidence>
<feature type="binding site" evidence="7">
    <location>
        <begin position="12"/>
        <end position="19"/>
    </location>
    <ligand>
        <name>NADP(+)</name>
        <dbReference type="ChEBI" id="CHEBI:58349"/>
    </ligand>
</feature>
<keyword evidence="4 7" id="KW-0521">NADP</keyword>
<keyword evidence="6 7" id="KW-0119">Carbohydrate metabolism</keyword>
<reference evidence="18" key="4">
    <citation type="submission" date="2021-10" db="EMBL/GenBank/DDBJ databases">
        <title>Complete genome sequences of five Ralstonia solancearum strains isolated from sunflower.</title>
        <authorList>
            <person name="She X."/>
            <person name="He Z."/>
        </authorList>
    </citation>
    <scope>NUCLEOTIDE SEQUENCE</scope>
    <source>
        <strain evidence="18">RS638</strain>
        <plasmid evidence="18">p1</plasmid>
    </source>
</reference>
<dbReference type="GO" id="GO:0004345">
    <property type="term" value="F:glucose-6-phosphate dehydrogenase activity"/>
    <property type="evidence" value="ECO:0007669"/>
    <property type="project" value="UniProtKB-UniRule"/>
</dbReference>
<dbReference type="PRINTS" id="PR00079">
    <property type="entry name" value="G6PDHDRGNASE"/>
</dbReference>
<dbReference type="InterPro" id="IPR022674">
    <property type="entry name" value="G6P_DH_NAD-bd"/>
</dbReference>
<dbReference type="EC" id="1.1.1.49" evidence="7"/>
<dbReference type="EMBL" id="CP085044">
    <property type="protein sequence ID" value="UZF16823.1"/>
    <property type="molecule type" value="Genomic_DNA"/>
</dbReference>
<dbReference type="Gene3D" id="3.30.360.10">
    <property type="entry name" value="Dihydrodipicolinate Reductase, domain 2"/>
    <property type="match status" value="1"/>
</dbReference>